<dbReference type="InterPro" id="IPR050259">
    <property type="entry name" value="SDR"/>
</dbReference>
<dbReference type="RefSeq" id="WP_041066041.1">
    <property type="nucleotide sequence ID" value="NZ_AP012273.1"/>
</dbReference>
<dbReference type="CDD" id="cd05233">
    <property type="entry name" value="SDR_c"/>
    <property type="match status" value="1"/>
</dbReference>
<evidence type="ECO:0000256" key="1">
    <source>
        <dbReference type="ARBA" id="ARBA00006484"/>
    </source>
</evidence>
<dbReference type="PANTHER" id="PTHR42879">
    <property type="entry name" value="3-OXOACYL-(ACYL-CARRIER-PROTEIN) REDUCTASE"/>
    <property type="match status" value="1"/>
</dbReference>
<dbReference type="OrthoDB" id="9793325at2"/>
<dbReference type="Pfam" id="PF00106">
    <property type="entry name" value="adh_short"/>
    <property type="match status" value="1"/>
</dbReference>
<accession>A0A7U6JI47</accession>
<name>A0A7U6JI47_9GAMM</name>
<dbReference type="InterPro" id="IPR036291">
    <property type="entry name" value="NAD(P)-bd_dom_sf"/>
</dbReference>
<gene>
    <name evidence="2" type="ORF">TBH_C0937</name>
</gene>
<dbReference type="Gene3D" id="3.40.50.720">
    <property type="entry name" value="NAD(P)-binding Rossmann-like Domain"/>
    <property type="match status" value="1"/>
</dbReference>
<protein>
    <submittedName>
        <fullName evidence="2">Short-chain dehydrogenase/reductase</fullName>
    </submittedName>
</protein>
<dbReference type="InterPro" id="IPR002347">
    <property type="entry name" value="SDR_fam"/>
</dbReference>
<evidence type="ECO:0000313" key="2">
    <source>
        <dbReference type="EMBL" id="BAO43870.1"/>
    </source>
</evidence>
<sequence>MDLGIRGKRALVTGSTKGIGFATAVGLALEGCQVWVNGRSQASVDEALVRLRKAVPEGAVHGVVADLGTTQGCAKMIESVPEVDILVNNLGIFEPKPFAEIPDADWFRLFEVNVMSGVRLSRHYLPQMLEKDWGRIVFVSSESAVQIPEEMIHYGMTKTAQVAVARGLAEMTRGTGVTVNTVLPGPSRSEGVETFVQRIADQQGISFGEMERRFFSEVRPSSLLQRFATPQEDANMIVYLCSQCASATNGAPVRVEGGVIKAAL</sequence>
<dbReference type="SUPFAM" id="SSF51735">
    <property type="entry name" value="NAD(P)-binding Rossmann-fold domains"/>
    <property type="match status" value="1"/>
</dbReference>
<proteinExistence type="inferred from homology"/>
<dbReference type="AlphaFoldDB" id="A0A7U6JI47"/>
<comment type="similarity">
    <text evidence="1">Belongs to the short-chain dehydrogenases/reductases (SDR) family.</text>
</comment>
<dbReference type="KEGG" id="tbn:TBH_C0937"/>
<keyword evidence="3" id="KW-1185">Reference proteome</keyword>
<dbReference type="PRINTS" id="PR00081">
    <property type="entry name" value="GDHRDH"/>
</dbReference>
<organism evidence="2 3">
    <name type="scientific">Thiolapillus brandeum</name>
    <dbReference type="NCBI Taxonomy" id="1076588"/>
    <lineage>
        <taxon>Bacteria</taxon>
        <taxon>Pseudomonadati</taxon>
        <taxon>Pseudomonadota</taxon>
        <taxon>Gammaproteobacteria</taxon>
        <taxon>Chromatiales</taxon>
        <taxon>Sedimenticolaceae</taxon>
        <taxon>Thiolapillus</taxon>
    </lineage>
</organism>
<dbReference type="Proteomes" id="UP000031631">
    <property type="component" value="Chromosome"/>
</dbReference>
<dbReference type="EMBL" id="AP012273">
    <property type="protein sequence ID" value="BAO43870.1"/>
    <property type="molecule type" value="Genomic_DNA"/>
</dbReference>
<evidence type="ECO:0000313" key="3">
    <source>
        <dbReference type="Proteomes" id="UP000031631"/>
    </source>
</evidence>
<reference evidence="2 3" key="1">
    <citation type="journal article" date="2014" name="PLoS ONE">
        <title>Physiological and genomic features of a novel sulfur-oxidizing gammaproteobacterium belonging to a previously uncultivated symbiotic lineage isolated from a hydrothermal vent.</title>
        <authorList>
            <person name="Nunoura T."/>
            <person name="Takaki Y."/>
            <person name="Kazama H."/>
            <person name="Kakuta J."/>
            <person name="Shimamura S."/>
            <person name="Makita H."/>
            <person name="Hirai M."/>
            <person name="Miyazaki M."/>
            <person name="Takai K."/>
        </authorList>
    </citation>
    <scope>NUCLEOTIDE SEQUENCE [LARGE SCALE GENOMIC DNA]</scope>
    <source>
        <strain evidence="2 3">Hiromi1</strain>
    </source>
</reference>